<comment type="function">
    <text evidence="4">Catalyzes the formation of sulfite from adenosine 5'-phosphosulfate (APS) using thioredoxin as an electron donor.</text>
</comment>
<accession>A0A1F4RFX0</accession>
<dbReference type="PIRSF" id="PIRSF000857">
    <property type="entry name" value="PAPS_reductase"/>
    <property type="match status" value="1"/>
</dbReference>
<reference evidence="6 7" key="1">
    <citation type="journal article" date="2016" name="Nat. Commun.">
        <title>Thousands of microbial genomes shed light on interconnected biogeochemical processes in an aquifer system.</title>
        <authorList>
            <person name="Anantharaman K."/>
            <person name="Brown C.T."/>
            <person name="Hug L.A."/>
            <person name="Sharon I."/>
            <person name="Castelle C.J."/>
            <person name="Probst A.J."/>
            <person name="Thomas B.C."/>
            <person name="Singh A."/>
            <person name="Wilkins M.J."/>
            <person name="Karaoz U."/>
            <person name="Brodie E.L."/>
            <person name="Williams K.H."/>
            <person name="Hubbard S.S."/>
            <person name="Banfield J.F."/>
        </authorList>
    </citation>
    <scope>NUCLEOTIDE SEQUENCE [LARGE SCALE GENOMIC DNA]</scope>
</reference>
<dbReference type="InterPro" id="IPR004511">
    <property type="entry name" value="PAPS/APS_Rdtase"/>
</dbReference>
<keyword evidence="4" id="KW-0411">Iron-sulfur</keyword>
<organism evidence="6 7">
    <name type="scientific">candidate division WOR-1 bacterium RIFCSPLOWO2_02_FULL_46_20</name>
    <dbReference type="NCBI Taxonomy" id="1802567"/>
    <lineage>
        <taxon>Bacteria</taxon>
        <taxon>Bacillati</taxon>
        <taxon>Saganbacteria</taxon>
    </lineage>
</organism>
<dbReference type="GO" id="GO:0004604">
    <property type="term" value="F:phosphoadenylyl-sulfate reductase (thioredoxin) activity"/>
    <property type="evidence" value="ECO:0007669"/>
    <property type="project" value="UniProtKB-UniRule"/>
</dbReference>
<dbReference type="GO" id="GO:0005737">
    <property type="term" value="C:cytoplasm"/>
    <property type="evidence" value="ECO:0007669"/>
    <property type="project" value="UniProtKB-SubCell"/>
</dbReference>
<evidence type="ECO:0000256" key="1">
    <source>
        <dbReference type="ARBA" id="ARBA00009732"/>
    </source>
</evidence>
<feature type="active site" description="Nucleophile; cysteine thiosulfonate intermediate" evidence="4">
    <location>
        <position position="225"/>
    </location>
</feature>
<evidence type="ECO:0000313" key="7">
    <source>
        <dbReference type="Proteomes" id="UP000176938"/>
    </source>
</evidence>
<dbReference type="InterPro" id="IPR002500">
    <property type="entry name" value="PAPS_reduct_dom"/>
</dbReference>
<comment type="catalytic activity">
    <reaction evidence="4">
        <text>[thioredoxin]-disulfide + sulfite + AMP + 2 H(+) = adenosine 5'-phosphosulfate + [thioredoxin]-dithiol</text>
        <dbReference type="Rhea" id="RHEA:21976"/>
        <dbReference type="Rhea" id="RHEA-COMP:10698"/>
        <dbReference type="Rhea" id="RHEA-COMP:10700"/>
        <dbReference type="ChEBI" id="CHEBI:15378"/>
        <dbReference type="ChEBI" id="CHEBI:17359"/>
        <dbReference type="ChEBI" id="CHEBI:29950"/>
        <dbReference type="ChEBI" id="CHEBI:50058"/>
        <dbReference type="ChEBI" id="CHEBI:58243"/>
        <dbReference type="ChEBI" id="CHEBI:456215"/>
        <dbReference type="EC" id="1.8.4.10"/>
    </reaction>
</comment>
<dbReference type="Gene3D" id="3.40.50.620">
    <property type="entry name" value="HUPs"/>
    <property type="match status" value="1"/>
</dbReference>
<comment type="cofactor">
    <cofactor evidence="4">
        <name>[4Fe-4S] cluster</name>
        <dbReference type="ChEBI" id="CHEBI:49883"/>
    </cofactor>
    <text evidence="4">Binds 1 [4Fe-4S] cluster per subunit.</text>
</comment>
<sequence length="240" mass="27473">MNLLENKDDLKGLVDNLNFKEKVDRSLALIEEAYEKYGDNLVVANSLGKDSVAVWDLAKRVNPKIRGFIVTTRFKPKATKLFMNEVTARYPELKIFSNEEQIPDKLYETDPDKCCDILKVKPIRQAVEEMKVKCWVTGLRCTEGRTRTDFTEVEERDKGLIKLNPILIWKEREVWQYLALYQVPVNPLYMQGYRSLGCAPCTHISNDDDERAGRWIGTSKCGGECGIHTRPLINVNGDGI</sequence>
<dbReference type="Proteomes" id="UP000176938">
    <property type="component" value="Unassembled WGS sequence"/>
</dbReference>
<dbReference type="NCBIfam" id="NF002537">
    <property type="entry name" value="PRK02090.1"/>
    <property type="match status" value="1"/>
</dbReference>
<feature type="binding site" evidence="4">
    <location>
        <position position="114"/>
    </location>
    <ligand>
        <name>[4Fe-4S] cluster</name>
        <dbReference type="ChEBI" id="CHEBI:49883"/>
    </ligand>
</feature>
<dbReference type="PANTHER" id="PTHR46509">
    <property type="entry name" value="PHOSPHOADENOSINE PHOSPHOSULFATE REDUCTASE"/>
    <property type="match status" value="1"/>
</dbReference>
<comment type="subcellular location">
    <subcellularLocation>
        <location evidence="4">Cytoplasm</location>
    </subcellularLocation>
</comment>
<feature type="binding site" evidence="4">
    <location>
        <position position="198"/>
    </location>
    <ligand>
        <name>[4Fe-4S] cluster</name>
        <dbReference type="ChEBI" id="CHEBI:49883"/>
    </ligand>
</feature>
<dbReference type="SUPFAM" id="SSF52402">
    <property type="entry name" value="Adenine nucleotide alpha hydrolases-like"/>
    <property type="match status" value="1"/>
</dbReference>
<keyword evidence="4" id="KW-0408">Iron</keyword>
<comment type="pathway">
    <text evidence="3 4">Sulfur metabolism; hydrogen sulfide biosynthesis; sulfite from sulfate.</text>
</comment>
<dbReference type="InterPro" id="IPR014729">
    <property type="entry name" value="Rossmann-like_a/b/a_fold"/>
</dbReference>
<feature type="domain" description="Phosphoadenosine phosphosulphate reductase" evidence="5">
    <location>
        <begin position="40"/>
        <end position="203"/>
    </location>
</feature>
<evidence type="ECO:0000313" key="6">
    <source>
        <dbReference type="EMBL" id="OGC07104.1"/>
    </source>
</evidence>
<protein>
    <recommendedName>
        <fullName evidence="4">Adenosine 5'-phosphosulfate reductase</fullName>
        <shortName evidence="4">APS reductase</shortName>
        <ecNumber evidence="4">1.8.4.10</ecNumber>
    </recommendedName>
    <alternativeName>
        <fullName evidence="4">5'-adenylylsulfate reductase</fullName>
    </alternativeName>
    <alternativeName>
        <fullName evidence="4">Thioredoxin-dependent 5'-adenylylsulfate reductase</fullName>
    </alternativeName>
</protein>
<evidence type="ECO:0000256" key="2">
    <source>
        <dbReference type="ARBA" id="ARBA00023002"/>
    </source>
</evidence>
<feature type="binding site" evidence="4">
    <location>
        <position position="115"/>
    </location>
    <ligand>
        <name>[4Fe-4S] cluster</name>
        <dbReference type="ChEBI" id="CHEBI:49883"/>
    </ligand>
</feature>
<keyword evidence="4" id="KW-0479">Metal-binding</keyword>
<dbReference type="GO" id="GO:0043866">
    <property type="term" value="F:adenylyl-sulfate reductase (thioredoxin) activity"/>
    <property type="evidence" value="ECO:0007669"/>
    <property type="project" value="UniProtKB-EC"/>
</dbReference>
<dbReference type="GO" id="GO:0070814">
    <property type="term" value="P:hydrogen sulfide biosynthetic process"/>
    <property type="evidence" value="ECO:0007669"/>
    <property type="project" value="UniProtKB-UniRule"/>
</dbReference>
<dbReference type="AlphaFoldDB" id="A0A1F4RFX0"/>
<dbReference type="GO" id="GO:0046872">
    <property type="term" value="F:metal ion binding"/>
    <property type="evidence" value="ECO:0007669"/>
    <property type="project" value="UniProtKB-KW"/>
</dbReference>
<comment type="caution">
    <text evidence="6">The sequence shown here is derived from an EMBL/GenBank/DDBJ whole genome shotgun (WGS) entry which is preliminary data.</text>
</comment>
<dbReference type="PANTHER" id="PTHR46509:SF1">
    <property type="entry name" value="PHOSPHOADENOSINE PHOSPHOSULFATE REDUCTASE"/>
    <property type="match status" value="1"/>
</dbReference>
<evidence type="ECO:0000256" key="4">
    <source>
        <dbReference type="HAMAP-Rule" id="MF_00063"/>
    </source>
</evidence>
<dbReference type="EMBL" id="METP01000009">
    <property type="protein sequence ID" value="OGC07104.1"/>
    <property type="molecule type" value="Genomic_DNA"/>
</dbReference>
<comment type="similarity">
    <text evidence="1 4">Belongs to the PAPS reductase family. CysH subfamily.</text>
</comment>
<dbReference type="EC" id="1.8.4.10" evidence="4"/>
<keyword evidence="2 4" id="KW-0560">Oxidoreductase</keyword>
<dbReference type="Pfam" id="PF01507">
    <property type="entry name" value="PAPS_reduct"/>
    <property type="match status" value="1"/>
</dbReference>
<dbReference type="GO" id="GO:0051539">
    <property type="term" value="F:4 iron, 4 sulfur cluster binding"/>
    <property type="evidence" value="ECO:0007669"/>
    <property type="project" value="UniProtKB-UniRule"/>
</dbReference>
<keyword evidence="4" id="KW-0963">Cytoplasm</keyword>
<dbReference type="HAMAP" id="MF_00063">
    <property type="entry name" value="CysH"/>
    <property type="match status" value="1"/>
</dbReference>
<feature type="binding site" evidence="4">
    <location>
        <position position="201"/>
    </location>
    <ligand>
        <name>[4Fe-4S] cluster</name>
        <dbReference type="ChEBI" id="CHEBI:49883"/>
    </ligand>
</feature>
<evidence type="ECO:0000259" key="5">
    <source>
        <dbReference type="Pfam" id="PF01507"/>
    </source>
</evidence>
<evidence type="ECO:0000256" key="3">
    <source>
        <dbReference type="ARBA" id="ARBA00024327"/>
    </source>
</evidence>
<dbReference type="GO" id="GO:0019379">
    <property type="term" value="P:sulfate assimilation, phosphoadenylyl sulfate reduction by phosphoadenylyl-sulfate reductase (thioredoxin)"/>
    <property type="evidence" value="ECO:0007669"/>
    <property type="project" value="UniProtKB-UniRule"/>
</dbReference>
<name>A0A1F4RFX0_UNCSA</name>
<proteinExistence type="inferred from homology"/>
<gene>
    <name evidence="4" type="primary">cysH</name>
    <name evidence="6" type="ORF">A3H38_03560</name>
</gene>